<dbReference type="AlphaFoldDB" id="A0A8B9YZS0"/>
<dbReference type="PANTHER" id="PTHR10658">
    <property type="entry name" value="PHOSPHATIDYLINOSITOL TRANSFER PROTEIN"/>
    <property type="match status" value="1"/>
</dbReference>
<dbReference type="GO" id="GO:0035091">
    <property type="term" value="F:phosphatidylinositol binding"/>
    <property type="evidence" value="ECO:0007669"/>
    <property type="project" value="TreeGrafter"/>
</dbReference>
<sequence length="446" mass="49154">MLSRQLSPQKKSREESSGEGSGVEILANRPYSDGPGGSGQYTHKIYHVGSHIPSWFRALLPKAALQVEEESWNAYPYTRTRYTCPFVEKFSIEIETYYRPDAGQQTNVFNLSAAEKRQRILDTIDIVRDPISPGEYKPEEDPKLYHSAKTGRGPLGDDWLEAAAGGPLMCAYKLCKVEFRYWGMQSKIEQFIHDVGLRKVMLRAHRQAWCWQDEWTDLTMEDIRQLEEETARMLAQKMAKCGEVEEPPIAGPSPEGRPGPGGQWSTSSRSSYSSQHGGERPVGSCCGAGGGLGADPVLVAGGVSPQSLSEWRMQNIARDSENSSEEEFFDAHEDLSDSDEVFAKEMTKWSSNDFLDTLERPSELDEALGEWRGGALALNPSMGVLEGAMTGTACPAARTTSRWQPSRCWPPPRGATSTLWAPSSPAPTRRTAPSCTPGRGPASAAR</sequence>
<feature type="region of interest" description="Disordered" evidence="1">
    <location>
        <begin position="400"/>
        <end position="446"/>
    </location>
</feature>
<dbReference type="SUPFAM" id="SSF55961">
    <property type="entry name" value="Bet v1-like"/>
    <property type="match status" value="1"/>
</dbReference>
<dbReference type="GO" id="GO:0005737">
    <property type="term" value="C:cytoplasm"/>
    <property type="evidence" value="ECO:0007669"/>
    <property type="project" value="TreeGrafter"/>
</dbReference>
<feature type="compositionally biased region" description="Low complexity" evidence="1">
    <location>
        <begin position="265"/>
        <end position="274"/>
    </location>
</feature>
<evidence type="ECO:0000313" key="4">
    <source>
        <dbReference type="Proteomes" id="UP000694555"/>
    </source>
</evidence>
<reference evidence="3" key="1">
    <citation type="submission" date="2025-08" db="UniProtKB">
        <authorList>
            <consortium name="Ensembl"/>
        </authorList>
    </citation>
    <scope>IDENTIFICATION</scope>
</reference>
<keyword evidence="4" id="KW-1185">Reference proteome</keyword>
<feature type="region of interest" description="Disordered" evidence="1">
    <location>
        <begin position="1"/>
        <end position="38"/>
    </location>
</feature>
<reference evidence="3" key="2">
    <citation type="submission" date="2025-09" db="UniProtKB">
        <authorList>
            <consortium name="Ensembl"/>
        </authorList>
    </citation>
    <scope>IDENTIFICATION</scope>
</reference>
<proteinExistence type="predicted"/>
<dbReference type="GO" id="GO:0031210">
    <property type="term" value="F:phosphatidylcholine binding"/>
    <property type="evidence" value="ECO:0007669"/>
    <property type="project" value="TreeGrafter"/>
</dbReference>
<dbReference type="GO" id="GO:0008526">
    <property type="term" value="F:phosphatidylinositol transfer activity"/>
    <property type="evidence" value="ECO:0007669"/>
    <property type="project" value="TreeGrafter"/>
</dbReference>
<dbReference type="Gene3D" id="3.30.530.20">
    <property type="match status" value="1"/>
</dbReference>
<dbReference type="PRINTS" id="PR00391">
    <property type="entry name" value="PITRANSFER"/>
</dbReference>
<evidence type="ECO:0000256" key="1">
    <source>
        <dbReference type="SAM" id="MobiDB-lite"/>
    </source>
</evidence>
<dbReference type="Pfam" id="PF02121">
    <property type="entry name" value="IP_trans"/>
    <property type="match status" value="1"/>
</dbReference>
<protein>
    <submittedName>
        <fullName evidence="3">Phosphatidylinositol transfer protein membrane associated 1</fullName>
    </submittedName>
</protein>
<evidence type="ECO:0000313" key="3">
    <source>
        <dbReference type="Ensembl" id="ENSBJAP00000001255.1"/>
    </source>
</evidence>
<dbReference type="InterPro" id="IPR023393">
    <property type="entry name" value="START-like_dom_sf"/>
</dbReference>
<dbReference type="GO" id="GO:0008525">
    <property type="term" value="F:phosphatidylcholine transporter activity"/>
    <property type="evidence" value="ECO:0007669"/>
    <property type="project" value="TreeGrafter"/>
</dbReference>
<dbReference type="InterPro" id="IPR001666">
    <property type="entry name" value="PI_transfer"/>
</dbReference>
<dbReference type="Proteomes" id="UP000694555">
    <property type="component" value="Unplaced"/>
</dbReference>
<organism evidence="3 4">
    <name type="scientific">Buteo japonicus</name>
    <dbReference type="NCBI Taxonomy" id="224669"/>
    <lineage>
        <taxon>Eukaryota</taxon>
        <taxon>Metazoa</taxon>
        <taxon>Chordata</taxon>
        <taxon>Craniata</taxon>
        <taxon>Vertebrata</taxon>
        <taxon>Euteleostomi</taxon>
        <taxon>Archelosauria</taxon>
        <taxon>Archosauria</taxon>
        <taxon>Dinosauria</taxon>
        <taxon>Saurischia</taxon>
        <taxon>Theropoda</taxon>
        <taxon>Coelurosauria</taxon>
        <taxon>Aves</taxon>
        <taxon>Neognathae</taxon>
        <taxon>Neoaves</taxon>
        <taxon>Telluraves</taxon>
        <taxon>Accipitrimorphae</taxon>
        <taxon>Accipitriformes</taxon>
        <taxon>Accipitridae</taxon>
        <taxon>Accipitrinae</taxon>
        <taxon>Buteo</taxon>
    </lineage>
</organism>
<accession>A0A8B9YZS0</accession>
<dbReference type="Ensembl" id="ENSBJAT00000001283.1">
    <property type="protein sequence ID" value="ENSBJAP00000001255.1"/>
    <property type="gene ID" value="ENSBJAG00000000895.1"/>
</dbReference>
<feature type="region of interest" description="Disordered" evidence="1">
    <location>
        <begin position="245"/>
        <end position="284"/>
    </location>
</feature>
<dbReference type="InterPro" id="IPR055261">
    <property type="entry name" value="PI_transfer_N"/>
</dbReference>
<feature type="domain" description="Phosphatidylinositol transfer protein N-terminal" evidence="2">
    <location>
        <begin position="9"/>
        <end position="231"/>
    </location>
</feature>
<name>A0A8B9YZS0_9AVES</name>
<evidence type="ECO:0000259" key="2">
    <source>
        <dbReference type="Pfam" id="PF02121"/>
    </source>
</evidence>
<dbReference type="FunFam" id="3.30.530.20:FF:000001">
    <property type="entry name" value="Phosphatidylinositol transfer protein membrane associated 2"/>
    <property type="match status" value="1"/>
</dbReference>
<dbReference type="PANTHER" id="PTHR10658:SF40">
    <property type="entry name" value="MEMBRANE-ASSOCIATED PHOSPHATIDYLINOSITOL TRANSFER PROTEIN 1"/>
    <property type="match status" value="1"/>
</dbReference>